<name>A0A143BUR9_9ACTN</name>
<dbReference type="KEGG" id="stsi:A4E84_02980"/>
<sequence>MSPEQNPSRSFGRRSLLRASGTVTAAGFLAACGGNTGRGGFAGGKAAISQWCHQHGEAGTQQAAPGYGKAHTKADVSVQWIPGDHASCGSGSGWVST</sequence>
<organism evidence="1 2">
    <name type="scientific">Streptomyces qaidamensis</name>
    <dbReference type="NCBI Taxonomy" id="1783515"/>
    <lineage>
        <taxon>Bacteria</taxon>
        <taxon>Bacillati</taxon>
        <taxon>Actinomycetota</taxon>
        <taxon>Actinomycetes</taxon>
        <taxon>Kitasatosporales</taxon>
        <taxon>Streptomycetaceae</taxon>
        <taxon>Streptomyces</taxon>
        <taxon>Streptomyces aurantiacus group</taxon>
    </lineage>
</organism>
<accession>A0A143BUR9</accession>
<dbReference type="RefSeq" id="WP_062925043.1">
    <property type="nucleotide sequence ID" value="NZ_CP015098.1"/>
</dbReference>
<evidence type="ECO:0000313" key="1">
    <source>
        <dbReference type="EMBL" id="AMW08575.1"/>
    </source>
</evidence>
<dbReference type="PROSITE" id="PS51318">
    <property type="entry name" value="TAT"/>
    <property type="match status" value="1"/>
</dbReference>
<keyword evidence="2" id="KW-1185">Reference proteome</keyword>
<dbReference type="AlphaFoldDB" id="A0A143BUR9"/>
<proteinExistence type="predicted"/>
<dbReference type="STRING" id="1783515.A4E84_02980"/>
<protein>
    <submittedName>
        <fullName evidence="1">Uncharacterized protein</fullName>
    </submittedName>
</protein>
<dbReference type="EMBL" id="CP015098">
    <property type="protein sequence ID" value="AMW08575.1"/>
    <property type="molecule type" value="Genomic_DNA"/>
</dbReference>
<gene>
    <name evidence="1" type="ORF">A4E84_02980</name>
</gene>
<evidence type="ECO:0000313" key="2">
    <source>
        <dbReference type="Proteomes" id="UP000076096"/>
    </source>
</evidence>
<dbReference type="InterPro" id="IPR006311">
    <property type="entry name" value="TAT_signal"/>
</dbReference>
<reference evidence="2" key="1">
    <citation type="submission" date="2016-04" db="EMBL/GenBank/DDBJ databases">
        <authorList>
            <person name="Zhang B."/>
        </authorList>
    </citation>
    <scope>NUCLEOTIDE SEQUENCE [LARGE SCALE GENOMIC DNA]</scope>
    <source>
        <strain evidence="2">S10</strain>
    </source>
</reference>
<dbReference type="Proteomes" id="UP000076096">
    <property type="component" value="Chromosome"/>
</dbReference>